<dbReference type="InterPro" id="IPR042114">
    <property type="entry name" value="GatB_C_1"/>
</dbReference>
<keyword evidence="6 11" id="KW-0067">ATP-binding</keyword>
<evidence type="ECO:0000256" key="1">
    <source>
        <dbReference type="ARBA" id="ARBA00005306"/>
    </source>
</evidence>
<dbReference type="PANTHER" id="PTHR11659:SF0">
    <property type="entry name" value="GLUTAMYL-TRNA(GLN) AMIDOTRANSFERASE SUBUNIT B, MITOCHONDRIAL"/>
    <property type="match status" value="1"/>
</dbReference>
<evidence type="ECO:0000256" key="6">
    <source>
        <dbReference type="ARBA" id="ARBA00022840"/>
    </source>
</evidence>
<sequence>MNAPVNPKKLIKGATGDWEIVIGMEIHAQVTSQAKLFSGASTAFGGDPNSHVSLVDAAMPGMLPVINEECVRQAIRTGLGLKAEINLRSTFDRKNYFYPDLPQGYQISQYKSPIVGEGEVIVDVPETGETITVRIERLHLEQDAGKSIHDLHPTMSFVDLNRSGVALMEIVSKPDLRSADEARAYVTKLRTILRYLGTCDGDMEKGNLRADVNVSVRRPGEELGTRCEIKNVNSIRFIGQAIEYEARRQIAILEDGGVIEQETRLYDPGKGETRSMRSKEEAHDYRYFPDPDLLPLEFDRAYVDELARHLPELPDEKKARFMASYGLPAYDAGVLVAERASADFYEEVARGRDGKAAANWVINELFGRLNKEGKDIASSPVSAAQLGAVIDLIGEGVISGKIAKDLFDIVFTEGGDPREIVEKRGMKQVTDMGAIEKAVDEIIAANPDKVEQAKAKPTLLGWFVGQTMKATGGKANPQALNEILKAKLGIE</sequence>
<feature type="domain" description="Asn/Gln amidotransferase" evidence="12">
    <location>
        <begin position="343"/>
        <end position="488"/>
    </location>
</feature>
<evidence type="ECO:0000259" key="12">
    <source>
        <dbReference type="SMART" id="SM00845"/>
    </source>
</evidence>
<dbReference type="Gene3D" id="1.10.10.410">
    <property type="match status" value="1"/>
</dbReference>
<dbReference type="SMART" id="SM00845">
    <property type="entry name" value="GatB_Yqey"/>
    <property type="match status" value="1"/>
</dbReference>
<reference evidence="13 14" key="1">
    <citation type="submission" date="2020-08" db="EMBL/GenBank/DDBJ databases">
        <title>Genomic Encyclopedia of Type Strains, Phase IV (KMG-IV): sequencing the most valuable type-strain genomes for metagenomic binning, comparative biology and taxonomic classification.</title>
        <authorList>
            <person name="Goeker M."/>
        </authorList>
    </citation>
    <scope>NUCLEOTIDE SEQUENCE [LARGE SCALE GENOMIC DNA]</scope>
    <source>
        <strain evidence="13 14">DSM 15743</strain>
    </source>
</reference>
<keyword evidence="13" id="KW-0808">Transferase</keyword>
<dbReference type="InterPro" id="IPR023168">
    <property type="entry name" value="GatB_Yqey_C_2"/>
</dbReference>
<dbReference type="InterPro" id="IPR003789">
    <property type="entry name" value="Asn/Gln_tRNA_amidoTrase-B-like"/>
</dbReference>
<dbReference type="FunFam" id="1.10.150.380:FF:000001">
    <property type="entry name" value="Aspartyl/glutamyl-tRNA(Asn/Gln) amidotransferase subunit B"/>
    <property type="match status" value="1"/>
</dbReference>
<keyword evidence="7 11" id="KW-0648">Protein biosynthesis</keyword>
<dbReference type="SUPFAM" id="SSF89095">
    <property type="entry name" value="GatB/YqeY motif"/>
    <property type="match status" value="1"/>
</dbReference>
<dbReference type="EC" id="6.3.5.-" evidence="11"/>
<dbReference type="NCBIfam" id="NF004015">
    <property type="entry name" value="PRK05477.1-5"/>
    <property type="match status" value="1"/>
</dbReference>
<dbReference type="FunFam" id="1.10.10.410:FF:000001">
    <property type="entry name" value="Aspartyl/glutamyl-tRNA(Asn/Gln) amidotransferase subunit B"/>
    <property type="match status" value="1"/>
</dbReference>
<dbReference type="RefSeq" id="WP_027317531.1">
    <property type="nucleotide sequence ID" value="NZ_JACIDC010000003.1"/>
</dbReference>
<dbReference type="AlphaFoldDB" id="A0A7W6N7P8"/>
<accession>A0A7W6N7P8</accession>
<dbReference type="NCBIfam" id="NF004014">
    <property type="entry name" value="PRK05477.1-4"/>
    <property type="match status" value="1"/>
</dbReference>
<comment type="catalytic activity">
    <reaction evidence="9 11">
        <text>L-aspartyl-tRNA(Asn) + L-glutamine + ATP + H2O = L-asparaginyl-tRNA(Asn) + L-glutamate + ADP + phosphate + 2 H(+)</text>
        <dbReference type="Rhea" id="RHEA:14513"/>
        <dbReference type="Rhea" id="RHEA-COMP:9674"/>
        <dbReference type="Rhea" id="RHEA-COMP:9677"/>
        <dbReference type="ChEBI" id="CHEBI:15377"/>
        <dbReference type="ChEBI" id="CHEBI:15378"/>
        <dbReference type="ChEBI" id="CHEBI:29985"/>
        <dbReference type="ChEBI" id="CHEBI:30616"/>
        <dbReference type="ChEBI" id="CHEBI:43474"/>
        <dbReference type="ChEBI" id="CHEBI:58359"/>
        <dbReference type="ChEBI" id="CHEBI:78515"/>
        <dbReference type="ChEBI" id="CHEBI:78516"/>
        <dbReference type="ChEBI" id="CHEBI:456216"/>
    </reaction>
</comment>
<evidence type="ECO:0000256" key="9">
    <source>
        <dbReference type="ARBA" id="ARBA00047380"/>
    </source>
</evidence>
<name>A0A7W6N7P8_9HYPH</name>
<dbReference type="Proteomes" id="UP000519439">
    <property type="component" value="Unassembled WGS sequence"/>
</dbReference>
<dbReference type="InterPro" id="IPR018027">
    <property type="entry name" value="Asn/Gln_amidotransferase"/>
</dbReference>
<evidence type="ECO:0000256" key="11">
    <source>
        <dbReference type="HAMAP-Rule" id="MF_00121"/>
    </source>
</evidence>
<dbReference type="Gene3D" id="1.10.150.380">
    <property type="entry name" value="GatB domain, N-terminal subdomain"/>
    <property type="match status" value="1"/>
</dbReference>
<evidence type="ECO:0000313" key="13">
    <source>
        <dbReference type="EMBL" id="MBB4039588.1"/>
    </source>
</evidence>
<dbReference type="HAMAP" id="MF_00121">
    <property type="entry name" value="GatB"/>
    <property type="match status" value="1"/>
</dbReference>
<evidence type="ECO:0000256" key="7">
    <source>
        <dbReference type="ARBA" id="ARBA00022917"/>
    </source>
</evidence>
<dbReference type="PANTHER" id="PTHR11659">
    <property type="entry name" value="GLUTAMYL-TRNA GLN AMIDOTRANSFERASE SUBUNIT B MITOCHONDRIAL AND PROKARYOTIC PET112-RELATED"/>
    <property type="match status" value="1"/>
</dbReference>
<dbReference type="GO" id="GO:0005524">
    <property type="term" value="F:ATP binding"/>
    <property type="evidence" value="ECO:0007669"/>
    <property type="project" value="UniProtKB-KW"/>
</dbReference>
<keyword evidence="4 11" id="KW-0436">Ligase</keyword>
<evidence type="ECO:0000256" key="2">
    <source>
        <dbReference type="ARBA" id="ARBA00011123"/>
    </source>
</evidence>
<protein>
    <recommendedName>
        <fullName evidence="3 11">Aspartyl/glutamyl-tRNA(Asn/Gln) amidotransferase subunit B</fullName>
        <shortName evidence="11">Asp/Glu-ADT subunit B</shortName>
        <ecNumber evidence="11">6.3.5.-</ecNumber>
    </recommendedName>
</protein>
<dbReference type="InterPro" id="IPR006075">
    <property type="entry name" value="Asn/Gln-tRNA_Trfase_suB/E_cat"/>
</dbReference>
<dbReference type="InterPro" id="IPR004413">
    <property type="entry name" value="GatB"/>
</dbReference>
<comment type="caution">
    <text evidence="13">The sequence shown here is derived from an EMBL/GenBank/DDBJ whole genome shotgun (WGS) entry which is preliminary data.</text>
</comment>
<gene>
    <name evidence="11" type="primary">gatB</name>
    <name evidence="13" type="ORF">GGR34_001230</name>
</gene>
<dbReference type="InterPro" id="IPR014746">
    <property type="entry name" value="Gln_synth/guanido_kin_cat_dom"/>
</dbReference>
<comment type="subunit">
    <text evidence="2 11">Heterotrimer of A, B and C subunits.</text>
</comment>
<dbReference type="EMBL" id="JACIDC010000003">
    <property type="protein sequence ID" value="MBB4039588.1"/>
    <property type="molecule type" value="Genomic_DNA"/>
</dbReference>
<dbReference type="Pfam" id="PF02934">
    <property type="entry name" value="GatB_N"/>
    <property type="match status" value="1"/>
</dbReference>
<evidence type="ECO:0000256" key="3">
    <source>
        <dbReference type="ARBA" id="ARBA00016923"/>
    </source>
</evidence>
<dbReference type="InterPro" id="IPR017959">
    <property type="entry name" value="Asn/Gln-tRNA_amidoTrfase_suB/E"/>
</dbReference>
<dbReference type="InterPro" id="IPR017958">
    <property type="entry name" value="Gln-tRNA_amidoTrfase_suB_CS"/>
</dbReference>
<evidence type="ECO:0000256" key="4">
    <source>
        <dbReference type="ARBA" id="ARBA00022598"/>
    </source>
</evidence>
<evidence type="ECO:0000256" key="10">
    <source>
        <dbReference type="ARBA" id="ARBA00047913"/>
    </source>
</evidence>
<dbReference type="PROSITE" id="PS01234">
    <property type="entry name" value="GATB"/>
    <property type="match status" value="1"/>
</dbReference>
<evidence type="ECO:0000313" key="14">
    <source>
        <dbReference type="Proteomes" id="UP000519439"/>
    </source>
</evidence>
<organism evidence="13 14">
    <name type="scientific">Microvirga flocculans</name>
    <dbReference type="NCBI Taxonomy" id="217168"/>
    <lineage>
        <taxon>Bacteria</taxon>
        <taxon>Pseudomonadati</taxon>
        <taxon>Pseudomonadota</taxon>
        <taxon>Alphaproteobacteria</taxon>
        <taxon>Hyphomicrobiales</taxon>
        <taxon>Methylobacteriaceae</taxon>
        <taxon>Microvirga</taxon>
    </lineage>
</organism>
<comment type="similarity">
    <text evidence="1 11">Belongs to the GatB/GatE family. GatB subfamily.</text>
</comment>
<comment type="function">
    <text evidence="8 11">Allows the formation of correctly charged Asn-tRNA(Asn) or Gln-tRNA(Gln) through the transamidation of misacylated Asp-tRNA(Asn) or Glu-tRNA(Gln) in organisms which lack either or both of asparaginyl-tRNA or glutaminyl-tRNA synthetases. The reaction takes place in the presence of glutamine and ATP through an activated phospho-Asp-tRNA(Asn) or phospho-Glu-tRNA(Gln).</text>
</comment>
<dbReference type="NCBIfam" id="NF004012">
    <property type="entry name" value="PRK05477.1-2"/>
    <property type="match status" value="1"/>
</dbReference>
<keyword evidence="14" id="KW-1185">Reference proteome</keyword>
<keyword evidence="5 11" id="KW-0547">Nucleotide-binding</keyword>
<evidence type="ECO:0000256" key="5">
    <source>
        <dbReference type="ARBA" id="ARBA00022741"/>
    </source>
</evidence>
<dbReference type="Pfam" id="PF02637">
    <property type="entry name" value="GatB_Yqey"/>
    <property type="match status" value="1"/>
</dbReference>
<dbReference type="GO" id="GO:0006412">
    <property type="term" value="P:translation"/>
    <property type="evidence" value="ECO:0007669"/>
    <property type="project" value="UniProtKB-UniRule"/>
</dbReference>
<dbReference type="GO" id="GO:0016740">
    <property type="term" value="F:transferase activity"/>
    <property type="evidence" value="ECO:0007669"/>
    <property type="project" value="UniProtKB-KW"/>
</dbReference>
<dbReference type="NCBIfam" id="TIGR00133">
    <property type="entry name" value="gatB"/>
    <property type="match status" value="1"/>
</dbReference>
<evidence type="ECO:0000256" key="8">
    <source>
        <dbReference type="ARBA" id="ARBA00024799"/>
    </source>
</evidence>
<comment type="catalytic activity">
    <reaction evidence="10 11">
        <text>L-glutamyl-tRNA(Gln) + L-glutamine + ATP + H2O = L-glutaminyl-tRNA(Gln) + L-glutamate + ADP + phosphate + H(+)</text>
        <dbReference type="Rhea" id="RHEA:17521"/>
        <dbReference type="Rhea" id="RHEA-COMP:9681"/>
        <dbReference type="Rhea" id="RHEA-COMP:9684"/>
        <dbReference type="ChEBI" id="CHEBI:15377"/>
        <dbReference type="ChEBI" id="CHEBI:15378"/>
        <dbReference type="ChEBI" id="CHEBI:29985"/>
        <dbReference type="ChEBI" id="CHEBI:30616"/>
        <dbReference type="ChEBI" id="CHEBI:43474"/>
        <dbReference type="ChEBI" id="CHEBI:58359"/>
        <dbReference type="ChEBI" id="CHEBI:78520"/>
        <dbReference type="ChEBI" id="CHEBI:78521"/>
        <dbReference type="ChEBI" id="CHEBI:456216"/>
    </reaction>
</comment>
<dbReference type="GO" id="GO:0050567">
    <property type="term" value="F:glutaminyl-tRNA synthase (glutamine-hydrolyzing) activity"/>
    <property type="evidence" value="ECO:0007669"/>
    <property type="project" value="UniProtKB-UniRule"/>
</dbReference>
<dbReference type="SUPFAM" id="SSF55931">
    <property type="entry name" value="Glutamine synthetase/guanido kinase"/>
    <property type="match status" value="1"/>
</dbReference>
<dbReference type="GO" id="GO:0070681">
    <property type="term" value="P:glutaminyl-tRNAGln biosynthesis via transamidation"/>
    <property type="evidence" value="ECO:0007669"/>
    <property type="project" value="TreeGrafter"/>
</dbReference>
<proteinExistence type="inferred from homology"/>